<evidence type="ECO:0000313" key="4">
    <source>
        <dbReference type="EMBL" id="KAL0969462.1"/>
    </source>
</evidence>
<dbReference type="SMART" id="SM00406">
    <property type="entry name" value="IGv"/>
    <property type="match status" value="1"/>
</dbReference>
<keyword evidence="2" id="KW-0391">Immunity</keyword>
<dbReference type="InterPro" id="IPR007110">
    <property type="entry name" value="Ig-like_dom"/>
</dbReference>
<dbReference type="InterPro" id="IPR050413">
    <property type="entry name" value="TCR_beta_variable"/>
</dbReference>
<dbReference type="PROSITE" id="PS50835">
    <property type="entry name" value="IG_LIKE"/>
    <property type="match status" value="1"/>
</dbReference>
<sequence>MLWYQHKDKGQQKTMELIGYLHYVQQTLEKSFERRFNLTGFNSTRSSQMHQVLIGSQDVGIRLSCTHNNSGVLYIYWYRRTAQSRALTLLAYLYTGKANLTTDFANIRFGIDEKSDSRGDLQMRYLTTKDSGEYFCATSLAL</sequence>
<evidence type="ECO:0000256" key="2">
    <source>
        <dbReference type="ARBA" id="ARBA00022859"/>
    </source>
</evidence>
<proteinExistence type="predicted"/>
<keyword evidence="5" id="KW-1185">Reference proteome</keyword>
<evidence type="ECO:0000256" key="1">
    <source>
        <dbReference type="ARBA" id="ARBA00022729"/>
    </source>
</evidence>
<keyword evidence="1" id="KW-0732">Signal</keyword>
<dbReference type="SUPFAM" id="SSF48726">
    <property type="entry name" value="Immunoglobulin"/>
    <property type="match status" value="1"/>
</dbReference>
<protein>
    <recommendedName>
        <fullName evidence="3">Ig-like domain-containing protein</fullName>
    </recommendedName>
</protein>
<dbReference type="InterPro" id="IPR013106">
    <property type="entry name" value="Ig_V-set"/>
</dbReference>
<dbReference type="Gene3D" id="2.60.40.10">
    <property type="entry name" value="Immunoglobulins"/>
    <property type="match status" value="1"/>
</dbReference>
<dbReference type="EMBL" id="JAGEUA010000007">
    <property type="protein sequence ID" value="KAL0969462.1"/>
    <property type="molecule type" value="Genomic_DNA"/>
</dbReference>
<feature type="domain" description="Ig-like" evidence="3">
    <location>
        <begin position="55"/>
        <end position="142"/>
    </location>
</feature>
<name>A0ABD0WYW8_UMBPY</name>
<gene>
    <name evidence="4" type="ORF">UPYG_G00227670</name>
</gene>
<dbReference type="PANTHER" id="PTHR23268">
    <property type="entry name" value="T-CELL RECEPTOR BETA CHAIN"/>
    <property type="match status" value="1"/>
</dbReference>
<organism evidence="4 5">
    <name type="scientific">Umbra pygmaea</name>
    <name type="common">Eastern mudminnow</name>
    <dbReference type="NCBI Taxonomy" id="75934"/>
    <lineage>
        <taxon>Eukaryota</taxon>
        <taxon>Metazoa</taxon>
        <taxon>Chordata</taxon>
        <taxon>Craniata</taxon>
        <taxon>Vertebrata</taxon>
        <taxon>Euteleostomi</taxon>
        <taxon>Actinopterygii</taxon>
        <taxon>Neopterygii</taxon>
        <taxon>Teleostei</taxon>
        <taxon>Protacanthopterygii</taxon>
        <taxon>Esociformes</taxon>
        <taxon>Umbridae</taxon>
        <taxon>Umbra</taxon>
    </lineage>
</organism>
<reference evidence="4 5" key="1">
    <citation type="submission" date="2024-06" db="EMBL/GenBank/DDBJ databases">
        <authorList>
            <person name="Pan Q."/>
            <person name="Wen M."/>
            <person name="Jouanno E."/>
            <person name="Zahm M."/>
            <person name="Klopp C."/>
            <person name="Cabau C."/>
            <person name="Louis A."/>
            <person name="Berthelot C."/>
            <person name="Parey E."/>
            <person name="Roest Crollius H."/>
            <person name="Montfort J."/>
            <person name="Robinson-Rechavi M."/>
            <person name="Bouchez O."/>
            <person name="Lampietro C."/>
            <person name="Lopez Roques C."/>
            <person name="Donnadieu C."/>
            <person name="Postlethwait J."/>
            <person name="Bobe J."/>
            <person name="Verreycken H."/>
            <person name="Guiguen Y."/>
        </authorList>
    </citation>
    <scope>NUCLEOTIDE SEQUENCE [LARGE SCALE GENOMIC DNA]</scope>
    <source>
        <strain evidence="4">Up_M1</strain>
        <tissue evidence="4">Testis</tissue>
    </source>
</reference>
<dbReference type="Pfam" id="PF07686">
    <property type="entry name" value="V-set"/>
    <property type="match status" value="1"/>
</dbReference>
<dbReference type="AlphaFoldDB" id="A0ABD0WYW8"/>
<dbReference type="InterPro" id="IPR036179">
    <property type="entry name" value="Ig-like_dom_sf"/>
</dbReference>
<accession>A0ABD0WYW8</accession>
<dbReference type="InterPro" id="IPR013783">
    <property type="entry name" value="Ig-like_fold"/>
</dbReference>
<comment type="caution">
    <text evidence="4">The sequence shown here is derived from an EMBL/GenBank/DDBJ whole genome shotgun (WGS) entry which is preliminary data.</text>
</comment>
<evidence type="ECO:0000259" key="3">
    <source>
        <dbReference type="PROSITE" id="PS50835"/>
    </source>
</evidence>
<dbReference type="GO" id="GO:0002376">
    <property type="term" value="P:immune system process"/>
    <property type="evidence" value="ECO:0007669"/>
    <property type="project" value="UniProtKB-KW"/>
</dbReference>
<dbReference type="Proteomes" id="UP001557470">
    <property type="component" value="Unassembled WGS sequence"/>
</dbReference>
<evidence type="ECO:0000313" key="5">
    <source>
        <dbReference type="Proteomes" id="UP001557470"/>
    </source>
</evidence>